<reference evidence="2" key="1">
    <citation type="submission" date="2019-11" db="EMBL/GenBank/DDBJ databases">
        <title>Epiphytic Pseudomonas syringae from cherry orchards.</title>
        <authorList>
            <person name="Hulin M.T."/>
        </authorList>
    </citation>
    <scope>NUCLEOTIDE SEQUENCE</scope>
    <source>
        <strain evidence="2">PA-2-1F</strain>
    </source>
</reference>
<accession>A0AAP2S116</accession>
<evidence type="ECO:0000256" key="1">
    <source>
        <dbReference type="SAM" id="MobiDB-lite"/>
    </source>
</evidence>
<sequence>MGSPLKDDGLARVETEAPVHSYPKRNAEPSRTLHKKTYAQGKFFAFSSSERQAECIRSKKAQTKTPIISDRRFC</sequence>
<gene>
    <name evidence="2" type="ORF">GIV46_11105</name>
</gene>
<evidence type="ECO:0000313" key="2">
    <source>
        <dbReference type="EMBL" id="MCF5655568.1"/>
    </source>
</evidence>
<dbReference type="Proteomes" id="UP000814126">
    <property type="component" value="Unassembled WGS sequence"/>
</dbReference>
<proteinExistence type="predicted"/>
<dbReference type="AlphaFoldDB" id="A0AAP2S116"/>
<evidence type="ECO:0000313" key="3">
    <source>
        <dbReference type="Proteomes" id="UP000814126"/>
    </source>
</evidence>
<dbReference type="RefSeq" id="WP_141687616.1">
    <property type="nucleotide sequence ID" value="NZ_CP142150.1"/>
</dbReference>
<feature type="region of interest" description="Disordered" evidence="1">
    <location>
        <begin position="1"/>
        <end position="33"/>
    </location>
</feature>
<feature type="compositionally biased region" description="Basic and acidic residues" evidence="1">
    <location>
        <begin position="1"/>
        <end position="17"/>
    </location>
</feature>
<comment type="caution">
    <text evidence="2">The sequence shown here is derived from an EMBL/GenBank/DDBJ whole genome shotgun (WGS) entry which is preliminary data.</text>
</comment>
<dbReference type="EMBL" id="WJZX01000032">
    <property type="protein sequence ID" value="MCF5655568.1"/>
    <property type="molecule type" value="Genomic_DNA"/>
</dbReference>
<organism evidence="2 3">
    <name type="scientific">Pseudomonas poae</name>
    <dbReference type="NCBI Taxonomy" id="200451"/>
    <lineage>
        <taxon>Bacteria</taxon>
        <taxon>Pseudomonadati</taxon>
        <taxon>Pseudomonadota</taxon>
        <taxon>Gammaproteobacteria</taxon>
        <taxon>Pseudomonadales</taxon>
        <taxon>Pseudomonadaceae</taxon>
        <taxon>Pseudomonas</taxon>
    </lineage>
</organism>
<protein>
    <submittedName>
        <fullName evidence="2">Uncharacterized protein</fullName>
    </submittedName>
</protein>
<name>A0AAP2S116_9PSED</name>